<dbReference type="RefSeq" id="WP_036105060.1">
    <property type="nucleotide sequence ID" value="NZ_AODG01000006.1"/>
</dbReference>
<accession>A0A829R9Q0</accession>
<dbReference type="EMBL" id="AODG01000006">
    <property type="protein sequence ID" value="EUJ29054.1"/>
    <property type="molecule type" value="Genomic_DNA"/>
</dbReference>
<dbReference type="AlphaFoldDB" id="A0A829R9Q0"/>
<organism evidence="1 2">
    <name type="scientific">Listeria grayi FSL F6-1183</name>
    <dbReference type="NCBI Taxonomy" id="1265827"/>
    <lineage>
        <taxon>Bacteria</taxon>
        <taxon>Bacillati</taxon>
        <taxon>Bacillota</taxon>
        <taxon>Bacilli</taxon>
        <taxon>Bacillales</taxon>
        <taxon>Listeriaceae</taxon>
        <taxon>Listeria</taxon>
    </lineage>
</organism>
<gene>
    <name evidence="1" type="ORF">LMUR_05475</name>
</gene>
<sequence length="217" mass="25246">MSEWQQKWQAWRDMTVAMQTEIKTEAAEKVKSHLLASEFEQAIQVIHETEALVAELDLTEKWAHLERKLADFSSTMKAESKPFQAGQLSQIEEQRKEAPKGFAAETVKEEAKQLLAARDFSFVGETDTYIHFVKASRNYYLNLFHPAKEKDELRQELEAMRQYKNIGWICRNQNESAEAKKIIDEWLEELEPAKKKFLTMNLAVITEMKANPAMTFQ</sequence>
<dbReference type="Proteomes" id="UP000019251">
    <property type="component" value="Unassembled WGS sequence"/>
</dbReference>
<evidence type="ECO:0000313" key="1">
    <source>
        <dbReference type="EMBL" id="EUJ29054.1"/>
    </source>
</evidence>
<name>A0A829R9Q0_LISGR</name>
<evidence type="ECO:0000313" key="2">
    <source>
        <dbReference type="Proteomes" id="UP000019251"/>
    </source>
</evidence>
<reference evidence="1 2" key="1">
    <citation type="submission" date="2012-12" db="EMBL/GenBank/DDBJ databases">
        <title>Novel taxa of Listeriaceae from agricultural environments in the United States.</title>
        <authorList>
            <person name="den Bakker H.C."/>
            <person name="Allred A."/>
            <person name="Warchocki S."/>
            <person name="Wright E.M."/>
            <person name="Burrell A."/>
            <person name="Nightingale K.K."/>
            <person name="Kephart D."/>
            <person name="Wiedmann M."/>
        </authorList>
    </citation>
    <scope>NUCLEOTIDE SEQUENCE [LARGE SCALE GENOMIC DNA]</scope>
    <source>
        <strain evidence="1 2">FSL F6-1183</strain>
    </source>
</reference>
<proteinExistence type="predicted"/>
<comment type="caution">
    <text evidence="1">The sequence shown here is derived from an EMBL/GenBank/DDBJ whole genome shotgun (WGS) entry which is preliminary data.</text>
</comment>
<protein>
    <submittedName>
        <fullName evidence="1">Uncharacterized protein</fullName>
    </submittedName>
</protein>